<dbReference type="InterPro" id="IPR001128">
    <property type="entry name" value="Cyt_P450"/>
</dbReference>
<dbReference type="Proteomes" id="UP000217289">
    <property type="component" value="Chromosome"/>
</dbReference>
<dbReference type="GO" id="GO:0020037">
    <property type="term" value="F:heme binding"/>
    <property type="evidence" value="ECO:0007669"/>
    <property type="project" value="InterPro"/>
</dbReference>
<keyword evidence="3 7" id="KW-0479">Metal-binding</keyword>
<evidence type="ECO:0000256" key="4">
    <source>
        <dbReference type="ARBA" id="ARBA00023002"/>
    </source>
</evidence>
<dbReference type="Gene3D" id="1.10.630.10">
    <property type="entry name" value="Cytochrome P450"/>
    <property type="match status" value="1"/>
</dbReference>
<keyword evidence="5 7" id="KW-0408">Iron</keyword>
<dbReference type="GO" id="GO:0008395">
    <property type="term" value="F:steroid hydroxylase activity"/>
    <property type="evidence" value="ECO:0007669"/>
    <property type="project" value="TreeGrafter"/>
</dbReference>
<evidence type="ECO:0000256" key="6">
    <source>
        <dbReference type="ARBA" id="ARBA00023033"/>
    </source>
</evidence>
<dbReference type="FunFam" id="1.10.630.10:FF:000018">
    <property type="entry name" value="Cytochrome P450 monooxygenase"/>
    <property type="match status" value="1"/>
</dbReference>
<proteinExistence type="inferred from homology"/>
<evidence type="ECO:0000256" key="3">
    <source>
        <dbReference type="ARBA" id="ARBA00022723"/>
    </source>
</evidence>
<name>A0A250IIF6_9BACT</name>
<dbReference type="SUPFAM" id="SSF48264">
    <property type="entry name" value="Cytochrome P450"/>
    <property type="match status" value="1"/>
</dbReference>
<dbReference type="PROSITE" id="PS00086">
    <property type="entry name" value="CYTOCHROME_P450"/>
    <property type="match status" value="1"/>
</dbReference>
<evidence type="ECO:0000256" key="5">
    <source>
        <dbReference type="ARBA" id="ARBA00023004"/>
    </source>
</evidence>
<keyword evidence="4 7" id="KW-0560">Oxidoreductase</keyword>
<comment type="similarity">
    <text evidence="1 7">Belongs to the cytochrome P450 family.</text>
</comment>
<dbReference type="AlphaFoldDB" id="A0A250IIF6"/>
<reference evidence="8 9" key="1">
    <citation type="submission" date="2017-06" db="EMBL/GenBank/DDBJ databases">
        <authorList>
            <person name="Kim H.J."/>
            <person name="Triplett B.A."/>
        </authorList>
    </citation>
    <scope>NUCLEOTIDE SEQUENCE [LARGE SCALE GENOMIC DNA]</scope>
    <source>
        <strain evidence="8 9">DSM 14713</strain>
    </source>
</reference>
<evidence type="ECO:0000256" key="7">
    <source>
        <dbReference type="RuleBase" id="RU000461"/>
    </source>
</evidence>
<keyword evidence="6 7" id="KW-0503">Monooxygenase</keyword>
<dbReference type="EMBL" id="CP022163">
    <property type="protein sequence ID" value="ATB30937.1"/>
    <property type="molecule type" value="Genomic_DNA"/>
</dbReference>
<organism evidence="8 9">
    <name type="scientific">Melittangium boletus DSM 14713</name>
    <dbReference type="NCBI Taxonomy" id="1294270"/>
    <lineage>
        <taxon>Bacteria</taxon>
        <taxon>Pseudomonadati</taxon>
        <taxon>Myxococcota</taxon>
        <taxon>Myxococcia</taxon>
        <taxon>Myxococcales</taxon>
        <taxon>Cystobacterineae</taxon>
        <taxon>Archangiaceae</taxon>
        <taxon>Melittangium</taxon>
    </lineage>
</organism>
<dbReference type="InterPro" id="IPR036396">
    <property type="entry name" value="Cyt_P450_sf"/>
</dbReference>
<dbReference type="GO" id="GO:0006707">
    <property type="term" value="P:cholesterol catabolic process"/>
    <property type="evidence" value="ECO:0007669"/>
    <property type="project" value="TreeGrafter"/>
</dbReference>
<evidence type="ECO:0000256" key="1">
    <source>
        <dbReference type="ARBA" id="ARBA00010617"/>
    </source>
</evidence>
<keyword evidence="2 7" id="KW-0349">Heme</keyword>
<dbReference type="GO" id="GO:0036199">
    <property type="term" value="F:cholest-4-en-3-one 26-monooxygenase activity"/>
    <property type="evidence" value="ECO:0007669"/>
    <property type="project" value="TreeGrafter"/>
</dbReference>
<dbReference type="PANTHER" id="PTHR46696">
    <property type="entry name" value="P450, PUTATIVE (EUROFUNG)-RELATED"/>
    <property type="match status" value="1"/>
</dbReference>
<dbReference type="InterPro" id="IPR017972">
    <property type="entry name" value="Cyt_P450_CS"/>
</dbReference>
<dbReference type="OrthoDB" id="4511384at2"/>
<evidence type="ECO:0000313" key="9">
    <source>
        <dbReference type="Proteomes" id="UP000217289"/>
    </source>
</evidence>
<dbReference type="RefSeq" id="WP_095979330.1">
    <property type="nucleotide sequence ID" value="NZ_CP022163.1"/>
</dbReference>
<dbReference type="InterPro" id="IPR002397">
    <property type="entry name" value="Cyt_P450_B"/>
</dbReference>
<dbReference type="PANTHER" id="PTHR46696:SF4">
    <property type="entry name" value="BIOTIN BIOSYNTHESIS CYTOCHROME P450"/>
    <property type="match status" value="1"/>
</dbReference>
<dbReference type="CDD" id="cd11078">
    <property type="entry name" value="CYP130-like"/>
    <property type="match status" value="1"/>
</dbReference>
<evidence type="ECO:0000313" key="8">
    <source>
        <dbReference type="EMBL" id="ATB30937.1"/>
    </source>
</evidence>
<dbReference type="KEGG" id="mbd:MEBOL_004399"/>
<dbReference type="PRINTS" id="PR00359">
    <property type="entry name" value="BP450"/>
</dbReference>
<keyword evidence="9" id="KW-1185">Reference proteome</keyword>
<dbReference type="GO" id="GO:0005506">
    <property type="term" value="F:iron ion binding"/>
    <property type="evidence" value="ECO:0007669"/>
    <property type="project" value="InterPro"/>
</dbReference>
<dbReference type="Pfam" id="PF00067">
    <property type="entry name" value="p450"/>
    <property type="match status" value="1"/>
</dbReference>
<protein>
    <submittedName>
        <fullName evidence="8">Putative cytochrome P450 hydroxylase</fullName>
    </submittedName>
</protein>
<gene>
    <name evidence="8" type="ORF">MEBOL_004399</name>
</gene>
<evidence type="ECO:0000256" key="2">
    <source>
        <dbReference type="ARBA" id="ARBA00022617"/>
    </source>
</evidence>
<sequence>MQSSDYNPLSSTVQADPYPYYATLRENTPVYFNEQFGWYIVSRYEDVVAITKNPAVFSSARAIVGPEKLDEAAKVAPHALRTFRRGVLISEDPPTHTKTRGLVTKAFTPKRISEMEPRIRQLARELISQLPRSGEFDLIKDLAEPLPVIVIAEMLGVEPERRHDFKRWSDDALATSFALAKGSELSGIERSNRELSDYMAQALEARRQQPREDLVQALLDNGVREGVLSVSDAVDFCRLLLVAGNETTTNLLGNGVRALLSHPDQRDRLIREPALIPNAVEEMLRYDSAAQALFRKTTQEVEVAGTRIPAGASVLLLFGSANRDPRKFQEPDRFDVTRNVVGQVAFGHGIHFCLGAPLARLEAKVVLEELLTPDRRLSLVPGQPWEVLEHFSIRGLKSLRVRVEPAAGARASA</sequence>
<accession>A0A250IIF6</accession>